<name>A0ABW2QFI9_9BURK</name>
<dbReference type="Proteomes" id="UP001596501">
    <property type="component" value="Unassembled WGS sequence"/>
</dbReference>
<dbReference type="RefSeq" id="WP_382219769.1">
    <property type="nucleotide sequence ID" value="NZ_JBHTCA010000002.1"/>
</dbReference>
<proteinExistence type="predicted"/>
<dbReference type="EMBL" id="JBHTCA010000002">
    <property type="protein sequence ID" value="MFC7407894.1"/>
    <property type="molecule type" value="Genomic_DNA"/>
</dbReference>
<sequence length="231" mass="24745">MSPPAAALDHLVVAAATLADGVAWCEQTLGVTPGPGGAHPLFGTHNRLLRLDGPEQDPPAYLEIIAIDPAATPTRAAPLKRWFDLDDTALQHNLLTNGPQLIHWVARVPYLSAALASWSELGLDRGPAIAASRPTPTGLLQWRLSVRDDGQRLLDGCLPTLIEWGEQHPARTMPPSGLRLNALCLRHPQAELLQRALTTIGLNTARVEAGAASLRADIHTPRGEATLHSHP</sequence>
<dbReference type="Gene3D" id="3.10.180.10">
    <property type="entry name" value="2,3-Dihydroxybiphenyl 1,2-Dioxygenase, domain 1"/>
    <property type="match status" value="1"/>
</dbReference>
<feature type="domain" description="Glyoxalase-like" evidence="1">
    <location>
        <begin position="8"/>
        <end position="199"/>
    </location>
</feature>
<organism evidence="2 3">
    <name type="scientific">Hydrogenophaga atypica</name>
    <dbReference type="NCBI Taxonomy" id="249409"/>
    <lineage>
        <taxon>Bacteria</taxon>
        <taxon>Pseudomonadati</taxon>
        <taxon>Pseudomonadota</taxon>
        <taxon>Betaproteobacteria</taxon>
        <taxon>Burkholderiales</taxon>
        <taxon>Comamonadaceae</taxon>
        <taxon>Hydrogenophaga</taxon>
    </lineage>
</organism>
<accession>A0ABW2QFI9</accession>
<dbReference type="InterPro" id="IPR029068">
    <property type="entry name" value="Glyas_Bleomycin-R_OHBP_Dase"/>
</dbReference>
<evidence type="ECO:0000313" key="2">
    <source>
        <dbReference type="EMBL" id="MFC7407894.1"/>
    </source>
</evidence>
<gene>
    <name evidence="2" type="ORF">ACFQPB_03405</name>
</gene>
<reference evidence="3" key="1">
    <citation type="journal article" date="2019" name="Int. J. Syst. Evol. Microbiol.">
        <title>The Global Catalogue of Microorganisms (GCM) 10K type strain sequencing project: providing services to taxonomists for standard genome sequencing and annotation.</title>
        <authorList>
            <consortium name="The Broad Institute Genomics Platform"/>
            <consortium name="The Broad Institute Genome Sequencing Center for Infectious Disease"/>
            <person name="Wu L."/>
            <person name="Ma J."/>
        </authorList>
    </citation>
    <scope>NUCLEOTIDE SEQUENCE [LARGE SCALE GENOMIC DNA]</scope>
    <source>
        <strain evidence="3">CGMCC 1.12371</strain>
    </source>
</reference>
<comment type="caution">
    <text evidence="2">The sequence shown here is derived from an EMBL/GenBank/DDBJ whole genome shotgun (WGS) entry which is preliminary data.</text>
</comment>
<evidence type="ECO:0000259" key="1">
    <source>
        <dbReference type="Pfam" id="PF13468"/>
    </source>
</evidence>
<dbReference type="Pfam" id="PF13468">
    <property type="entry name" value="Glyoxalase_3"/>
    <property type="match status" value="1"/>
</dbReference>
<protein>
    <submittedName>
        <fullName evidence="2">VOC family protein</fullName>
    </submittedName>
</protein>
<keyword evidence="3" id="KW-1185">Reference proteome</keyword>
<dbReference type="InterPro" id="IPR025870">
    <property type="entry name" value="Glyoxalase-like_dom"/>
</dbReference>
<evidence type="ECO:0000313" key="3">
    <source>
        <dbReference type="Proteomes" id="UP001596501"/>
    </source>
</evidence>